<dbReference type="GO" id="GO:0005886">
    <property type="term" value="C:plasma membrane"/>
    <property type="evidence" value="ECO:0007669"/>
    <property type="project" value="UniProtKB-SubCell"/>
</dbReference>
<keyword evidence="7" id="KW-0675">Receptor</keyword>
<evidence type="ECO:0000256" key="1">
    <source>
        <dbReference type="ARBA" id="ARBA00004651"/>
    </source>
</evidence>
<proteinExistence type="predicted"/>
<dbReference type="PRINTS" id="PR00237">
    <property type="entry name" value="GPCRRHODOPSN"/>
</dbReference>
<dbReference type="AlphaFoldDB" id="A0A8D3DZJ1"/>
<organism evidence="11 12">
    <name type="scientific">Scophthalmus maximus</name>
    <name type="common">Turbot</name>
    <name type="synonym">Psetta maxima</name>
    <dbReference type="NCBI Taxonomy" id="52904"/>
    <lineage>
        <taxon>Eukaryota</taxon>
        <taxon>Metazoa</taxon>
        <taxon>Chordata</taxon>
        <taxon>Craniata</taxon>
        <taxon>Vertebrata</taxon>
        <taxon>Euteleostomi</taxon>
        <taxon>Actinopterygii</taxon>
        <taxon>Neopterygii</taxon>
        <taxon>Teleostei</taxon>
        <taxon>Neoteleostei</taxon>
        <taxon>Acanthomorphata</taxon>
        <taxon>Carangaria</taxon>
        <taxon>Pleuronectiformes</taxon>
        <taxon>Pleuronectoidei</taxon>
        <taxon>Scophthalmidae</taxon>
        <taxon>Scophthalmus</taxon>
    </lineage>
</organism>
<dbReference type="PANTHER" id="PTHR24241:SF127">
    <property type="entry name" value="G-PROTEIN COUPLED RECEPTOR 22-RELATED"/>
    <property type="match status" value="1"/>
</dbReference>
<evidence type="ECO:0000256" key="2">
    <source>
        <dbReference type="ARBA" id="ARBA00022475"/>
    </source>
</evidence>
<dbReference type="Pfam" id="PF00001">
    <property type="entry name" value="7tm_1"/>
    <property type="match status" value="1"/>
</dbReference>
<gene>
    <name evidence="11" type="primary">LOC118310014</name>
</gene>
<feature type="transmembrane region" description="Helical" evidence="9">
    <location>
        <begin position="298"/>
        <end position="324"/>
    </location>
</feature>
<dbReference type="FunFam" id="1.20.1070.10:FF:000084">
    <property type="entry name" value="Probable G-protein coupled receptor 22"/>
    <property type="match status" value="1"/>
</dbReference>
<name>A0A8D3DZJ1_SCOMX</name>
<dbReference type="GeneTree" id="ENSGT01130000278263"/>
<evidence type="ECO:0000313" key="11">
    <source>
        <dbReference type="Ensembl" id="ENSSMAP00000064950.1"/>
    </source>
</evidence>
<evidence type="ECO:0000256" key="9">
    <source>
        <dbReference type="SAM" id="Phobius"/>
    </source>
</evidence>
<dbReference type="Ensembl" id="ENSSMAT00000072607.1">
    <property type="protein sequence ID" value="ENSSMAP00000064950.1"/>
    <property type="gene ID" value="ENSSMAG00000028353.1"/>
</dbReference>
<dbReference type="PANTHER" id="PTHR24241">
    <property type="entry name" value="NEUROPEPTIDE RECEPTOR-RELATED G-PROTEIN COUPLED RECEPTOR"/>
    <property type="match status" value="1"/>
</dbReference>
<dbReference type="SUPFAM" id="SSF81321">
    <property type="entry name" value="Family A G protein-coupled receptor-like"/>
    <property type="match status" value="1"/>
</dbReference>
<dbReference type="InterPro" id="IPR017452">
    <property type="entry name" value="GPCR_Rhodpsn_7TM"/>
</dbReference>
<feature type="transmembrane region" description="Helical" evidence="9">
    <location>
        <begin position="36"/>
        <end position="62"/>
    </location>
</feature>
<evidence type="ECO:0000256" key="3">
    <source>
        <dbReference type="ARBA" id="ARBA00022692"/>
    </source>
</evidence>
<dbReference type="Proteomes" id="UP000694558">
    <property type="component" value="Chromosome 6"/>
</dbReference>
<evidence type="ECO:0000259" key="10">
    <source>
        <dbReference type="PROSITE" id="PS50262"/>
    </source>
</evidence>
<sequence>MSLPPLLLEVEADSFVEKNVGVEEGWSTPYPLGFQVSLTTVLMLELVLGFSSNLTVLVLYCAQSNLVDSVSNLVTVNLHVLDILVCLLCLPLTVAVILLPANGSEVGSLATLCCFHEACVTFTSVATAVNVLVISLDRYDISVRPASRLLTPRRAALLLAAVWVVSLAVFFLPFLEGDFSSSTLTTGNRTLLCVGGQGYYTGLAMYYHLLLQVPCFFIAVVVMLFTYSKILQALNIRIGSHMMRAKPSASASTQAHATSPLPASSMGVQASVSAIIALRRAVRRHRDRRERQRRVLKMSLIIISTFLGCWAPLSAVNVLILCLGPSDGLVRIRLCFLAMAYGTTIFHPLLYAFTRQKLRRALKTRVKKRVVSLLQVDPAVSGGTVIHNSWVEGGGQRKNRKPRVEASDGTDRCLTEAVRE</sequence>
<dbReference type="PROSITE" id="PS50262">
    <property type="entry name" value="G_PROTEIN_RECEP_F1_2"/>
    <property type="match status" value="1"/>
</dbReference>
<keyword evidence="5 9" id="KW-1133">Transmembrane helix</keyword>
<feature type="transmembrane region" description="Helical" evidence="9">
    <location>
        <begin position="74"/>
        <end position="97"/>
    </location>
</feature>
<dbReference type="FunFam" id="1.20.1070.10:FF:000116">
    <property type="entry name" value="probable G-protein coupled receptor 22"/>
    <property type="match status" value="1"/>
</dbReference>
<evidence type="ECO:0000256" key="7">
    <source>
        <dbReference type="ARBA" id="ARBA00023170"/>
    </source>
</evidence>
<feature type="transmembrane region" description="Helical" evidence="9">
    <location>
        <begin position="330"/>
        <end position="353"/>
    </location>
</feature>
<keyword evidence="6 9" id="KW-0472">Membrane</keyword>
<feature type="transmembrane region" description="Helical" evidence="9">
    <location>
        <begin position="109"/>
        <end position="134"/>
    </location>
</feature>
<dbReference type="GO" id="GO:0032870">
    <property type="term" value="P:cellular response to hormone stimulus"/>
    <property type="evidence" value="ECO:0007669"/>
    <property type="project" value="TreeGrafter"/>
</dbReference>
<evidence type="ECO:0000256" key="5">
    <source>
        <dbReference type="ARBA" id="ARBA00022989"/>
    </source>
</evidence>
<dbReference type="InterPro" id="IPR000276">
    <property type="entry name" value="GPCR_Rhodpsn"/>
</dbReference>
<protein>
    <recommendedName>
        <fullName evidence="8">G-protein coupled receptor 22</fullName>
    </recommendedName>
</protein>
<feature type="transmembrane region" description="Helical" evidence="9">
    <location>
        <begin position="155"/>
        <end position="175"/>
    </location>
</feature>
<feature type="domain" description="G-protein coupled receptors family 1 profile" evidence="10">
    <location>
        <begin position="52"/>
        <end position="351"/>
    </location>
</feature>
<evidence type="ECO:0000256" key="8">
    <source>
        <dbReference type="ARBA" id="ARBA00070815"/>
    </source>
</evidence>
<keyword evidence="3 9" id="KW-0812">Transmembrane</keyword>
<evidence type="ECO:0000313" key="12">
    <source>
        <dbReference type="Proteomes" id="UP000694558"/>
    </source>
</evidence>
<keyword evidence="4" id="KW-0970">Cilium biogenesis/degradation</keyword>
<accession>A0A8D3DZJ1</accession>
<reference evidence="11" key="2">
    <citation type="submission" date="2025-08" db="UniProtKB">
        <authorList>
            <consortium name="Ensembl"/>
        </authorList>
    </citation>
    <scope>IDENTIFICATION</scope>
</reference>
<evidence type="ECO:0000256" key="4">
    <source>
        <dbReference type="ARBA" id="ARBA00022794"/>
    </source>
</evidence>
<feature type="transmembrane region" description="Helical" evidence="9">
    <location>
        <begin position="205"/>
        <end position="227"/>
    </location>
</feature>
<evidence type="ECO:0000256" key="6">
    <source>
        <dbReference type="ARBA" id="ARBA00023136"/>
    </source>
</evidence>
<dbReference type="GO" id="GO:0030030">
    <property type="term" value="P:cell projection organization"/>
    <property type="evidence" value="ECO:0007669"/>
    <property type="project" value="UniProtKB-KW"/>
</dbReference>
<comment type="subcellular location">
    <subcellularLocation>
        <location evidence="1">Cell membrane</location>
        <topology evidence="1">Multi-pass membrane protein</topology>
    </subcellularLocation>
</comment>
<dbReference type="GO" id="GO:0042277">
    <property type="term" value="F:peptide binding"/>
    <property type="evidence" value="ECO:0007669"/>
    <property type="project" value="TreeGrafter"/>
</dbReference>
<dbReference type="Gene3D" id="1.20.1070.10">
    <property type="entry name" value="Rhodopsin 7-helix transmembrane proteins"/>
    <property type="match status" value="1"/>
</dbReference>
<dbReference type="CDD" id="cd00637">
    <property type="entry name" value="7tm_classA_rhodopsin-like"/>
    <property type="match status" value="1"/>
</dbReference>
<keyword evidence="2" id="KW-1003">Cell membrane</keyword>
<reference evidence="11" key="1">
    <citation type="submission" date="2023-05" db="EMBL/GenBank/DDBJ databases">
        <title>High-quality long-read genome of Scophthalmus maximus.</title>
        <authorList>
            <person name="Lien S."/>
            <person name="Martinez P."/>
        </authorList>
    </citation>
    <scope>NUCLEOTIDE SEQUENCE [LARGE SCALE GENOMIC DNA]</scope>
</reference>
<dbReference type="GO" id="GO:0004930">
    <property type="term" value="F:G protein-coupled receptor activity"/>
    <property type="evidence" value="ECO:0007669"/>
    <property type="project" value="InterPro"/>
</dbReference>